<evidence type="ECO:0000256" key="7">
    <source>
        <dbReference type="ARBA" id="ARBA00023244"/>
    </source>
</evidence>
<dbReference type="OrthoDB" id="9777553at2"/>
<evidence type="ECO:0000256" key="4">
    <source>
        <dbReference type="ARBA" id="ARBA00012869"/>
    </source>
</evidence>
<dbReference type="GO" id="GO:0004109">
    <property type="term" value="F:coproporphyrinogen oxidase activity"/>
    <property type="evidence" value="ECO:0007669"/>
    <property type="project" value="UniProtKB-EC"/>
</dbReference>
<dbReference type="PANTHER" id="PTHR10755:SF0">
    <property type="entry name" value="OXYGEN-DEPENDENT COPROPORPHYRINOGEN-III OXIDASE, MITOCHONDRIAL"/>
    <property type="match status" value="1"/>
</dbReference>
<evidence type="ECO:0000256" key="6">
    <source>
        <dbReference type="ARBA" id="ARBA00023133"/>
    </source>
</evidence>
<dbReference type="Proteomes" id="UP000003586">
    <property type="component" value="Chromosome"/>
</dbReference>
<gene>
    <name evidence="8" type="ORF">NIASO_14200</name>
</gene>
<dbReference type="EC" id="1.3.3.3" evidence="4"/>
<dbReference type="PANTHER" id="PTHR10755">
    <property type="entry name" value="COPROPORPHYRINOGEN III OXIDASE, MITOCHONDRIAL"/>
    <property type="match status" value="1"/>
</dbReference>
<protein>
    <recommendedName>
        <fullName evidence="4">coproporphyrinogen oxidase</fullName>
        <ecNumber evidence="4">1.3.3.3</ecNumber>
    </recommendedName>
</protein>
<dbReference type="EMBL" id="CP007035">
    <property type="protein sequence ID" value="AHF15997.1"/>
    <property type="molecule type" value="Genomic_DNA"/>
</dbReference>
<keyword evidence="7" id="KW-0627">Porphyrin biosynthesis</keyword>
<dbReference type="Gene3D" id="3.40.1500.10">
    <property type="entry name" value="Coproporphyrinogen III oxidase, aerobic"/>
    <property type="match status" value="1"/>
</dbReference>
<dbReference type="SUPFAM" id="SSF102886">
    <property type="entry name" value="Coproporphyrinogen III oxidase"/>
    <property type="match status" value="1"/>
</dbReference>
<dbReference type="PRINTS" id="PR00073">
    <property type="entry name" value="COPRGNOXDASE"/>
</dbReference>
<dbReference type="GO" id="GO:0005737">
    <property type="term" value="C:cytoplasm"/>
    <property type="evidence" value="ECO:0007669"/>
    <property type="project" value="TreeGrafter"/>
</dbReference>
<comment type="subunit">
    <text evidence="3">Homodimer.</text>
</comment>
<organism evidence="8 9">
    <name type="scientific">Niabella soli DSM 19437</name>
    <dbReference type="NCBI Taxonomy" id="929713"/>
    <lineage>
        <taxon>Bacteria</taxon>
        <taxon>Pseudomonadati</taxon>
        <taxon>Bacteroidota</taxon>
        <taxon>Chitinophagia</taxon>
        <taxon>Chitinophagales</taxon>
        <taxon>Chitinophagaceae</taxon>
        <taxon>Niabella</taxon>
    </lineage>
</organism>
<reference evidence="8 9" key="1">
    <citation type="submission" date="2013-12" db="EMBL/GenBank/DDBJ databases">
        <authorList>
            <consortium name="DOE Joint Genome Institute"/>
            <person name="Eisen J."/>
            <person name="Huntemann M."/>
            <person name="Han J."/>
            <person name="Chen A."/>
            <person name="Kyrpides N."/>
            <person name="Mavromatis K."/>
            <person name="Markowitz V."/>
            <person name="Palaniappan K."/>
            <person name="Ivanova N."/>
            <person name="Schaumberg A."/>
            <person name="Pati A."/>
            <person name="Liolios K."/>
            <person name="Nordberg H.P."/>
            <person name="Cantor M.N."/>
            <person name="Hua S.X."/>
            <person name="Woyke T."/>
        </authorList>
    </citation>
    <scope>NUCLEOTIDE SEQUENCE [LARGE SCALE GENOMIC DNA]</scope>
    <source>
        <strain evidence="9">DSM 19437</strain>
    </source>
</reference>
<evidence type="ECO:0000313" key="9">
    <source>
        <dbReference type="Proteomes" id="UP000003586"/>
    </source>
</evidence>
<dbReference type="PIRSF" id="PIRSF000166">
    <property type="entry name" value="Coproporphyri_ox"/>
    <property type="match status" value="1"/>
</dbReference>
<dbReference type="HOGENOM" id="CLU_026169_0_1_10"/>
<sequence>MKVEATKAFRQEWIEYVYGLQDTICSALEAEDGKAKFREDNWQRGENGKGGGGHSRVMEEGAVFEKAGVNVSVVYGAITEKMVKVLFAELPDSEKNSAAGGTWFACGISLVLHPFNPFVPTTHANWRYFEAHDANGTVIRRWFGGGADLTPYYLFEEDVVHFHGSFKKAIDPFGAHLYPLYKKQCDAYFTNAHRNNEMRGVGGVFYDHLYLSDEEEASRLLAFQKANGAAFLEAYLPIVRLRKNTSFDAANKKWQEIRRGRYVEFNLIHDRGTLFGLKTNGRTESILMSLPPTVRFVYNYEPEPGSLEDQLLQACKHPREWA</sequence>
<dbReference type="InterPro" id="IPR036406">
    <property type="entry name" value="Coprogen_oxidase_aer_sf"/>
</dbReference>
<dbReference type="AlphaFoldDB" id="W0EYZ7"/>
<proteinExistence type="inferred from homology"/>
<dbReference type="InterPro" id="IPR001260">
    <property type="entry name" value="Coprogen_oxidase_aer"/>
</dbReference>
<evidence type="ECO:0000256" key="1">
    <source>
        <dbReference type="ARBA" id="ARBA00005168"/>
    </source>
</evidence>
<name>W0EYZ7_9BACT</name>
<keyword evidence="9" id="KW-1185">Reference proteome</keyword>
<dbReference type="STRING" id="929713.NIASO_14200"/>
<evidence type="ECO:0000256" key="2">
    <source>
        <dbReference type="ARBA" id="ARBA00010644"/>
    </source>
</evidence>
<dbReference type="Pfam" id="PF01218">
    <property type="entry name" value="Coprogen_oxidas"/>
    <property type="match status" value="1"/>
</dbReference>
<dbReference type="RefSeq" id="WP_008586522.1">
    <property type="nucleotide sequence ID" value="NZ_CP007035.1"/>
</dbReference>
<evidence type="ECO:0000256" key="5">
    <source>
        <dbReference type="ARBA" id="ARBA00023002"/>
    </source>
</evidence>
<comment type="similarity">
    <text evidence="2">Belongs to the aerobic coproporphyrinogen-III oxidase family.</text>
</comment>
<keyword evidence="5" id="KW-0560">Oxidoreductase</keyword>
<evidence type="ECO:0000313" key="8">
    <source>
        <dbReference type="EMBL" id="AHF15997.1"/>
    </source>
</evidence>
<accession>W0EYZ7</accession>
<dbReference type="KEGG" id="nso:NIASO_14200"/>
<dbReference type="NCBIfam" id="NF003727">
    <property type="entry name" value="PRK05330.1"/>
    <property type="match status" value="1"/>
</dbReference>
<evidence type="ECO:0000256" key="3">
    <source>
        <dbReference type="ARBA" id="ARBA00011738"/>
    </source>
</evidence>
<keyword evidence="6" id="KW-0350">Heme biosynthesis</keyword>
<dbReference type="GO" id="GO:0006782">
    <property type="term" value="P:protoporphyrinogen IX biosynthetic process"/>
    <property type="evidence" value="ECO:0007669"/>
    <property type="project" value="TreeGrafter"/>
</dbReference>
<dbReference type="eggNOG" id="COG0408">
    <property type="taxonomic scope" value="Bacteria"/>
</dbReference>
<comment type="pathway">
    <text evidence="1">Porphyrin-containing compound metabolism; protoporphyrin-IX biosynthesis; protoporphyrinogen-IX from coproporphyrinogen-III (O2 route): step 1/1.</text>
</comment>